<comment type="caution">
    <text evidence="1">The sequence shown here is derived from an EMBL/GenBank/DDBJ whole genome shotgun (WGS) entry which is preliminary data.</text>
</comment>
<organism evidence="1 2">
    <name type="scientific">Intoshia linei</name>
    <dbReference type="NCBI Taxonomy" id="1819745"/>
    <lineage>
        <taxon>Eukaryota</taxon>
        <taxon>Metazoa</taxon>
        <taxon>Spiralia</taxon>
        <taxon>Lophotrochozoa</taxon>
        <taxon>Mesozoa</taxon>
        <taxon>Orthonectida</taxon>
        <taxon>Rhopaluridae</taxon>
        <taxon>Intoshia</taxon>
    </lineage>
</organism>
<evidence type="ECO:0000313" key="2">
    <source>
        <dbReference type="Proteomes" id="UP000078046"/>
    </source>
</evidence>
<dbReference type="Proteomes" id="UP000078046">
    <property type="component" value="Unassembled WGS sequence"/>
</dbReference>
<accession>A0A177AQY6</accession>
<protein>
    <recommendedName>
        <fullName evidence="3">HAT C-terminal dimerisation domain-containing protein</fullName>
    </recommendedName>
</protein>
<dbReference type="EMBL" id="LWCA01001861">
    <property type="protein sequence ID" value="OAF64408.1"/>
    <property type="molecule type" value="Genomic_DNA"/>
</dbReference>
<evidence type="ECO:0000313" key="1">
    <source>
        <dbReference type="EMBL" id="OAF64408.1"/>
    </source>
</evidence>
<dbReference type="PANTHER" id="PTHR40866">
    <property type="entry name" value="BED-TYPE DOMAIN-CONTAINING PROTEIN"/>
    <property type="match status" value="1"/>
</dbReference>
<dbReference type="AlphaFoldDB" id="A0A177AQY6"/>
<name>A0A177AQY6_9BILA</name>
<evidence type="ECO:0008006" key="3">
    <source>
        <dbReference type="Google" id="ProtNLM"/>
    </source>
</evidence>
<dbReference type="PANTHER" id="PTHR40866:SF1">
    <property type="entry name" value="BED-TYPE DOMAIN-CONTAINING PROTEIN"/>
    <property type="match status" value="1"/>
</dbReference>
<keyword evidence="2" id="KW-1185">Reference proteome</keyword>
<dbReference type="OrthoDB" id="5103at2759"/>
<proteinExistence type="predicted"/>
<reference evidence="1 2" key="1">
    <citation type="submission" date="2016-04" db="EMBL/GenBank/DDBJ databases">
        <title>The genome of Intoshia linei affirms orthonectids as highly simplified spiralians.</title>
        <authorList>
            <person name="Mikhailov K.V."/>
            <person name="Slusarev G.S."/>
            <person name="Nikitin M.A."/>
            <person name="Logacheva M.D."/>
            <person name="Penin A."/>
            <person name="Aleoshin V."/>
            <person name="Panchin Y.V."/>
        </authorList>
    </citation>
    <scope>NUCLEOTIDE SEQUENCE [LARGE SCALE GENOMIC DNA]</scope>
    <source>
        <strain evidence="1">Intl2013</strain>
        <tissue evidence="1">Whole animal</tissue>
    </source>
</reference>
<sequence length="128" mass="15051">MVRDIFDYLIEIYPEMKRYLANDSKIMECPIFENALVKIQKMELLTLDESLSVNNFLNLVYPTSDENDKIVTRAQNKSKKCKNVLKYINIDYISPTSNIAERFFSKAKLVLTNRRQGMTLEILENILY</sequence>
<gene>
    <name evidence="1" type="ORF">A3Q56_07868</name>
</gene>